<proteinExistence type="inferred from homology"/>
<dbReference type="CDD" id="cd05121">
    <property type="entry name" value="ABC1_ADCK3-like"/>
    <property type="match status" value="1"/>
</dbReference>
<evidence type="ECO:0000256" key="2">
    <source>
        <dbReference type="SAM" id="MobiDB-lite"/>
    </source>
</evidence>
<dbReference type="EMBL" id="CP000828">
    <property type="protein sequence ID" value="ABW27390.1"/>
    <property type="molecule type" value="Genomic_DNA"/>
</dbReference>
<dbReference type="PROSITE" id="PS50011">
    <property type="entry name" value="PROTEIN_KINASE_DOM"/>
    <property type="match status" value="1"/>
</dbReference>
<dbReference type="STRING" id="329726.AM1_2380"/>
<dbReference type="OrthoDB" id="438485at2"/>
<evidence type="ECO:0000256" key="1">
    <source>
        <dbReference type="ARBA" id="ARBA00009670"/>
    </source>
</evidence>
<dbReference type="RefSeq" id="WP_012162859.1">
    <property type="nucleotide sequence ID" value="NC_009925.1"/>
</dbReference>
<dbReference type="PANTHER" id="PTHR10566">
    <property type="entry name" value="CHAPERONE-ACTIVITY OF BC1 COMPLEX CABC1 -RELATED"/>
    <property type="match status" value="1"/>
</dbReference>
<dbReference type="GO" id="GO:0005524">
    <property type="term" value="F:ATP binding"/>
    <property type="evidence" value="ECO:0007669"/>
    <property type="project" value="InterPro"/>
</dbReference>
<evidence type="ECO:0000313" key="4">
    <source>
        <dbReference type="EMBL" id="ABW27390.1"/>
    </source>
</evidence>
<name>B0C343_ACAM1</name>
<dbReference type="SUPFAM" id="SSF56112">
    <property type="entry name" value="Protein kinase-like (PK-like)"/>
    <property type="match status" value="1"/>
</dbReference>
<gene>
    <name evidence="4" type="ordered locus">AM1_2380</name>
</gene>
<dbReference type="InterPro" id="IPR000719">
    <property type="entry name" value="Prot_kinase_dom"/>
</dbReference>
<organism evidence="4 5">
    <name type="scientific">Acaryochloris marina (strain MBIC 11017)</name>
    <dbReference type="NCBI Taxonomy" id="329726"/>
    <lineage>
        <taxon>Bacteria</taxon>
        <taxon>Bacillati</taxon>
        <taxon>Cyanobacteriota</taxon>
        <taxon>Cyanophyceae</taxon>
        <taxon>Acaryochloridales</taxon>
        <taxon>Acaryochloridaceae</taxon>
        <taxon>Acaryochloris</taxon>
    </lineage>
</organism>
<feature type="domain" description="Protein kinase" evidence="3">
    <location>
        <begin position="165"/>
        <end position="495"/>
    </location>
</feature>
<reference evidence="4 5" key="1">
    <citation type="journal article" date="2008" name="Proc. Natl. Acad. Sci. U.S.A.">
        <title>Niche adaptation and genome expansion in the chlorophyll d-producing cyanobacterium Acaryochloris marina.</title>
        <authorList>
            <person name="Swingley W.D."/>
            <person name="Chen M."/>
            <person name="Cheung P.C."/>
            <person name="Conrad A.L."/>
            <person name="Dejesa L.C."/>
            <person name="Hao J."/>
            <person name="Honchak B.M."/>
            <person name="Karbach L.E."/>
            <person name="Kurdoglu A."/>
            <person name="Lahiri S."/>
            <person name="Mastrian S.D."/>
            <person name="Miyashita H."/>
            <person name="Page L."/>
            <person name="Ramakrishna P."/>
            <person name="Satoh S."/>
            <person name="Sattley W.M."/>
            <person name="Shimada Y."/>
            <person name="Taylor H.L."/>
            <person name="Tomo T."/>
            <person name="Tsuchiya T."/>
            <person name="Wang Z.T."/>
            <person name="Raymond J."/>
            <person name="Mimuro M."/>
            <person name="Blankenship R.E."/>
            <person name="Touchman J.W."/>
        </authorList>
    </citation>
    <scope>NUCLEOTIDE SEQUENCE [LARGE SCALE GENOMIC DNA]</scope>
    <source>
        <strain evidence="5">MBIC 11017</strain>
    </source>
</reference>
<accession>B0C343</accession>
<dbReference type="Pfam" id="PF03109">
    <property type="entry name" value="ABC1"/>
    <property type="match status" value="1"/>
</dbReference>
<dbReference type="Gene3D" id="1.10.510.10">
    <property type="entry name" value="Transferase(Phosphotransferase) domain 1"/>
    <property type="match status" value="1"/>
</dbReference>
<keyword evidence="5" id="KW-1185">Reference proteome</keyword>
<evidence type="ECO:0000313" key="5">
    <source>
        <dbReference type="Proteomes" id="UP000000268"/>
    </source>
</evidence>
<dbReference type="GO" id="GO:0004672">
    <property type="term" value="F:protein kinase activity"/>
    <property type="evidence" value="ECO:0007669"/>
    <property type="project" value="InterPro"/>
</dbReference>
<dbReference type="PANTHER" id="PTHR10566:SF128">
    <property type="entry name" value="UBIB DOMAIN CONTAINING KINASE"/>
    <property type="match status" value="1"/>
</dbReference>
<dbReference type="eggNOG" id="COG0661">
    <property type="taxonomic scope" value="Bacteria"/>
</dbReference>
<dbReference type="InterPro" id="IPR050154">
    <property type="entry name" value="UbiB_kinase"/>
</dbReference>
<feature type="region of interest" description="Disordered" evidence="2">
    <location>
        <begin position="1"/>
        <end position="22"/>
    </location>
</feature>
<protein>
    <submittedName>
        <fullName evidence="4">ABC1 domain protein</fullName>
    </submittedName>
</protein>
<dbReference type="InterPro" id="IPR004147">
    <property type="entry name" value="ABC1_dom"/>
</dbReference>
<evidence type="ECO:0000259" key="3">
    <source>
        <dbReference type="PROSITE" id="PS50011"/>
    </source>
</evidence>
<dbReference type="AlphaFoldDB" id="B0C343"/>
<sequence length="664" mass="74861">MTLAEPTSPQSPSLPAGPSTADFSGVAVATESPSNLTSAIEFEAYDPAKIQQKFQGQIFRVLQRWVTILWPFLLLFARRWWDKRTPTSPERQKRRAVQLRETLTALGPAFIKIGQALSTRPDILTGPYLEELSKLQDQLPAFSNEIAYRFIEEELGRPPQDLYAQLTPEPIAAASLGQVYKGQLHSGEWVAVKVQRPDLAEQVTLDIYILRGLAAWVQKNNKSIRSDLVGILDEFAGRLFEEVDYTQEGRNAERFAHLYEYLPEIYIPKIYWEYTNRRVLTMEWITGTKLNQPEKIQAQGIDARHLIDVGVNCSLRQLLEHGFFHADPHPGNLLATPDGKLAYLDFGMMSEIKLEQRYGLINAIVHIINREFEALAHDYVHLGFLTPDTNLEPIIPALGVVFNNALGASVAELNIQSIFDQLSEIMYEYPFRVPSYYALIVRSLLTMEGIAIGVDKDFKVLSAAYPYVAKRILTDPAPELRESLKDLLFKENSFRWNRLENLMKNARNNFDYDLSGSLDQALDYLFSERGELIRDRMAQELVNGIDAFGQTTWHGLTAKFREQMGWEVDEASVADLEANFGHIQRIFGLLQETPGFDPVKLASVVPPLLVKPETQALGQQIATGLLQKALVRVIREFLLPESSDAADGARYAPPVTLSPLAKAS</sequence>
<dbReference type="KEGG" id="amr:AM1_2380"/>
<dbReference type="Proteomes" id="UP000000268">
    <property type="component" value="Chromosome"/>
</dbReference>
<comment type="similarity">
    <text evidence="1">Belongs to the protein kinase superfamily. ADCK protein kinase family.</text>
</comment>
<feature type="compositionally biased region" description="Polar residues" evidence="2">
    <location>
        <begin position="1"/>
        <end position="13"/>
    </location>
</feature>
<dbReference type="InterPro" id="IPR011009">
    <property type="entry name" value="Kinase-like_dom_sf"/>
</dbReference>
<dbReference type="HOGENOM" id="CLU_006533_4_1_3"/>